<dbReference type="InterPro" id="IPR053134">
    <property type="entry name" value="RNA-dir_DNA_polymerase"/>
</dbReference>
<name>A0A9Q4HAM5_ACTPL</name>
<protein>
    <submittedName>
        <fullName evidence="1">Uncharacterized protein</fullName>
    </submittedName>
</protein>
<proteinExistence type="predicted"/>
<dbReference type="InterPro" id="IPR043502">
    <property type="entry name" value="DNA/RNA_pol_sf"/>
</dbReference>
<dbReference type="Proteomes" id="UP001077788">
    <property type="component" value="Unassembled WGS sequence"/>
</dbReference>
<feature type="non-terminal residue" evidence="1">
    <location>
        <position position="74"/>
    </location>
</feature>
<dbReference type="AlphaFoldDB" id="A0A9Q4HAM5"/>
<dbReference type="Gene3D" id="3.10.10.10">
    <property type="entry name" value="HIV Type 1 Reverse Transcriptase, subunit A, domain 1"/>
    <property type="match status" value="1"/>
</dbReference>
<gene>
    <name evidence="1" type="ORF">OYG11_11620</name>
</gene>
<dbReference type="SUPFAM" id="SSF56672">
    <property type="entry name" value="DNA/RNA polymerases"/>
    <property type="match status" value="1"/>
</dbReference>
<evidence type="ECO:0000313" key="1">
    <source>
        <dbReference type="EMBL" id="MCY6524851.1"/>
    </source>
</evidence>
<comment type="caution">
    <text evidence="1">The sequence shown here is derived from an EMBL/GenBank/DDBJ whole genome shotgun (WGS) entry which is preliminary data.</text>
</comment>
<dbReference type="EMBL" id="JAPQFC010000393">
    <property type="protein sequence ID" value="MCY6524851.1"/>
    <property type="molecule type" value="Genomic_DNA"/>
</dbReference>
<sequence>MPGIDPAIVVHEIKTYPDAKPVRQHLCQIHPQKAAAIKAEVEKLLKAGFIYPIPLMDWVSNIVPVNKKQGTIRI</sequence>
<organism evidence="1 2">
    <name type="scientific">Actinobacillus pleuropneumoniae</name>
    <name type="common">Haemophilus pleuropneumoniae</name>
    <dbReference type="NCBI Taxonomy" id="715"/>
    <lineage>
        <taxon>Bacteria</taxon>
        <taxon>Pseudomonadati</taxon>
        <taxon>Pseudomonadota</taxon>
        <taxon>Gammaproteobacteria</taxon>
        <taxon>Pasteurellales</taxon>
        <taxon>Pasteurellaceae</taxon>
        <taxon>Actinobacillus</taxon>
    </lineage>
</organism>
<reference evidence="1" key="2">
    <citation type="submission" date="2022-12" db="EMBL/GenBank/DDBJ databases">
        <authorList>
            <person name="Kardos G."/>
            <person name="Sarkozi R."/>
            <person name="Laczko L."/>
            <person name="Marton S."/>
            <person name="Makrai L."/>
            <person name="Banyai K."/>
            <person name="Fodor L."/>
        </authorList>
    </citation>
    <scope>NUCLEOTIDE SEQUENCE</scope>
    <source>
        <strain evidence="1">84/14</strain>
    </source>
</reference>
<dbReference type="PANTHER" id="PTHR24559:SF444">
    <property type="entry name" value="REVERSE TRANSCRIPTASE DOMAIN-CONTAINING PROTEIN"/>
    <property type="match status" value="1"/>
</dbReference>
<dbReference type="PANTHER" id="PTHR24559">
    <property type="entry name" value="TRANSPOSON TY3-I GAG-POL POLYPROTEIN"/>
    <property type="match status" value="1"/>
</dbReference>
<accession>A0A9Q4HAM5</accession>
<evidence type="ECO:0000313" key="2">
    <source>
        <dbReference type="Proteomes" id="UP001077788"/>
    </source>
</evidence>
<dbReference type="RefSeq" id="WP_267991989.1">
    <property type="nucleotide sequence ID" value="NZ_JAPQFC010000393.1"/>
</dbReference>
<reference evidence="1" key="1">
    <citation type="journal article" date="2021" name="Vet Sci">
        <title>O-Serogroups and Pathovirotypes of Escherichia coli Isolated from Post-Weaning Piglets Showing Diarrhoea and/or Oedema in South Korea.</title>
        <authorList>
            <person name="Byun J.W."/>
            <person name="Moon B.Y."/>
            <person name="Do K.H."/>
            <person name="Lee K."/>
            <person name="Lee H.Y."/>
            <person name="Kim W.I."/>
            <person name="So B."/>
            <person name="Lee W.K."/>
        </authorList>
    </citation>
    <scope>NUCLEOTIDE SEQUENCE</scope>
    <source>
        <strain evidence="1">84/14</strain>
    </source>
</reference>